<dbReference type="AlphaFoldDB" id="A0A4S8LLI6"/>
<dbReference type="InterPro" id="IPR027417">
    <property type="entry name" value="P-loop_NTPase"/>
</dbReference>
<comment type="cofactor">
    <cofactor evidence="1">
        <name>Mg(2+)</name>
        <dbReference type="ChEBI" id="CHEBI:18420"/>
    </cofactor>
</comment>
<comment type="catalytic activity">
    <reaction evidence="1">
        <text>ATP + H2O = ADP + phosphate + H(+)</text>
        <dbReference type="Rhea" id="RHEA:13065"/>
        <dbReference type="ChEBI" id="CHEBI:15377"/>
        <dbReference type="ChEBI" id="CHEBI:15378"/>
        <dbReference type="ChEBI" id="CHEBI:30616"/>
        <dbReference type="ChEBI" id="CHEBI:43474"/>
        <dbReference type="ChEBI" id="CHEBI:456216"/>
        <dbReference type="EC" id="5.6.2.3"/>
    </reaction>
</comment>
<keyword evidence="1" id="KW-0347">Helicase</keyword>
<dbReference type="OrthoDB" id="432234at2759"/>
<keyword evidence="1" id="KW-0234">DNA repair</keyword>
<sequence>MVGCGLLADVSDALSKATGINDLFGGINVIFAGDFTQLPPVLCSRLYSRVNRFCAGTNSGQKDIFGRLAWLSVDTVVCLTQVQRSSGDQRFTELLHRLRTGSCTDEDYDLLRTRLACRVRPDWTSSKWNAAPMIVTENAIKDAVNTHAVHAYAQRANKPIHWYYAT</sequence>
<keyword evidence="4" id="KW-1185">Reference proteome</keyword>
<dbReference type="Proteomes" id="UP000297245">
    <property type="component" value="Unassembled WGS sequence"/>
</dbReference>
<accession>A0A4S8LLI6</accession>
<dbReference type="PANTHER" id="PTHR47642:SF7">
    <property type="entry name" value="ATP-DEPENDENT DNA HELICASE PIF1"/>
    <property type="match status" value="1"/>
</dbReference>
<dbReference type="SUPFAM" id="SSF52540">
    <property type="entry name" value="P-loop containing nucleoside triphosphate hydrolases"/>
    <property type="match status" value="1"/>
</dbReference>
<feature type="non-terminal residue" evidence="3">
    <location>
        <position position="166"/>
    </location>
</feature>
<comment type="similarity">
    <text evidence="1">Belongs to the helicase family.</text>
</comment>
<evidence type="ECO:0000256" key="1">
    <source>
        <dbReference type="RuleBase" id="RU363044"/>
    </source>
</evidence>
<keyword evidence="1" id="KW-0227">DNA damage</keyword>
<evidence type="ECO:0000313" key="4">
    <source>
        <dbReference type="Proteomes" id="UP000297245"/>
    </source>
</evidence>
<dbReference type="Pfam" id="PF05970">
    <property type="entry name" value="PIF1"/>
    <property type="match status" value="1"/>
</dbReference>
<keyword evidence="1" id="KW-0067">ATP-binding</keyword>
<proteinExistence type="inferred from homology"/>
<dbReference type="GO" id="GO:0016887">
    <property type="term" value="F:ATP hydrolysis activity"/>
    <property type="evidence" value="ECO:0007669"/>
    <property type="project" value="RHEA"/>
</dbReference>
<reference evidence="3 4" key="1">
    <citation type="journal article" date="2019" name="Nat. Ecol. Evol.">
        <title>Megaphylogeny resolves global patterns of mushroom evolution.</title>
        <authorList>
            <person name="Varga T."/>
            <person name="Krizsan K."/>
            <person name="Foldi C."/>
            <person name="Dima B."/>
            <person name="Sanchez-Garcia M."/>
            <person name="Sanchez-Ramirez S."/>
            <person name="Szollosi G.J."/>
            <person name="Szarkandi J.G."/>
            <person name="Papp V."/>
            <person name="Albert L."/>
            <person name="Andreopoulos W."/>
            <person name="Angelini C."/>
            <person name="Antonin V."/>
            <person name="Barry K.W."/>
            <person name="Bougher N.L."/>
            <person name="Buchanan P."/>
            <person name="Buyck B."/>
            <person name="Bense V."/>
            <person name="Catcheside P."/>
            <person name="Chovatia M."/>
            <person name="Cooper J."/>
            <person name="Damon W."/>
            <person name="Desjardin D."/>
            <person name="Finy P."/>
            <person name="Geml J."/>
            <person name="Haridas S."/>
            <person name="Hughes K."/>
            <person name="Justo A."/>
            <person name="Karasinski D."/>
            <person name="Kautmanova I."/>
            <person name="Kiss B."/>
            <person name="Kocsube S."/>
            <person name="Kotiranta H."/>
            <person name="LaButti K.M."/>
            <person name="Lechner B.E."/>
            <person name="Liimatainen K."/>
            <person name="Lipzen A."/>
            <person name="Lukacs Z."/>
            <person name="Mihaltcheva S."/>
            <person name="Morgado L.N."/>
            <person name="Niskanen T."/>
            <person name="Noordeloos M.E."/>
            <person name="Ohm R.A."/>
            <person name="Ortiz-Santana B."/>
            <person name="Ovrebo C."/>
            <person name="Racz N."/>
            <person name="Riley R."/>
            <person name="Savchenko A."/>
            <person name="Shiryaev A."/>
            <person name="Soop K."/>
            <person name="Spirin V."/>
            <person name="Szebenyi C."/>
            <person name="Tomsovsky M."/>
            <person name="Tulloss R.E."/>
            <person name="Uehling J."/>
            <person name="Grigoriev I.V."/>
            <person name="Vagvolgyi C."/>
            <person name="Papp T."/>
            <person name="Martin F.M."/>
            <person name="Miettinen O."/>
            <person name="Hibbett D.S."/>
            <person name="Nagy L.G."/>
        </authorList>
    </citation>
    <scope>NUCLEOTIDE SEQUENCE [LARGE SCALE GENOMIC DNA]</scope>
    <source>
        <strain evidence="3 4">CBS 962.96</strain>
    </source>
</reference>
<dbReference type="GO" id="GO:0043139">
    <property type="term" value="F:5'-3' DNA helicase activity"/>
    <property type="evidence" value="ECO:0007669"/>
    <property type="project" value="UniProtKB-EC"/>
</dbReference>
<dbReference type="GO" id="GO:0000723">
    <property type="term" value="P:telomere maintenance"/>
    <property type="evidence" value="ECO:0007669"/>
    <property type="project" value="InterPro"/>
</dbReference>
<dbReference type="GO" id="GO:0005524">
    <property type="term" value="F:ATP binding"/>
    <property type="evidence" value="ECO:0007669"/>
    <property type="project" value="UniProtKB-KW"/>
</dbReference>
<dbReference type="InterPro" id="IPR010285">
    <property type="entry name" value="DNA_helicase_pif1-like_DEAD"/>
</dbReference>
<dbReference type="EMBL" id="ML179345">
    <property type="protein sequence ID" value="THU90132.1"/>
    <property type="molecule type" value="Genomic_DNA"/>
</dbReference>
<dbReference type="GO" id="GO:0006310">
    <property type="term" value="P:DNA recombination"/>
    <property type="evidence" value="ECO:0007669"/>
    <property type="project" value="UniProtKB-KW"/>
</dbReference>
<dbReference type="GO" id="GO:0006281">
    <property type="term" value="P:DNA repair"/>
    <property type="evidence" value="ECO:0007669"/>
    <property type="project" value="UniProtKB-KW"/>
</dbReference>
<name>A0A4S8LLI6_DENBC</name>
<dbReference type="PANTHER" id="PTHR47642">
    <property type="entry name" value="ATP-DEPENDENT DNA HELICASE"/>
    <property type="match status" value="1"/>
</dbReference>
<keyword evidence="1" id="KW-0233">DNA recombination</keyword>
<dbReference type="InterPro" id="IPR051055">
    <property type="entry name" value="PIF1_helicase"/>
</dbReference>
<gene>
    <name evidence="3" type="ORF">K435DRAFT_588559</name>
</gene>
<evidence type="ECO:0000259" key="2">
    <source>
        <dbReference type="Pfam" id="PF05970"/>
    </source>
</evidence>
<evidence type="ECO:0000313" key="3">
    <source>
        <dbReference type="EMBL" id="THU90132.1"/>
    </source>
</evidence>
<organism evidence="3 4">
    <name type="scientific">Dendrothele bispora (strain CBS 962.96)</name>
    <dbReference type="NCBI Taxonomy" id="1314807"/>
    <lineage>
        <taxon>Eukaryota</taxon>
        <taxon>Fungi</taxon>
        <taxon>Dikarya</taxon>
        <taxon>Basidiomycota</taxon>
        <taxon>Agaricomycotina</taxon>
        <taxon>Agaricomycetes</taxon>
        <taxon>Agaricomycetidae</taxon>
        <taxon>Agaricales</taxon>
        <taxon>Agaricales incertae sedis</taxon>
        <taxon>Dendrothele</taxon>
    </lineage>
</organism>
<keyword evidence="1" id="KW-0378">Hydrolase</keyword>
<dbReference type="EC" id="5.6.2.3" evidence="1"/>
<keyword evidence="1" id="KW-0547">Nucleotide-binding</keyword>
<feature type="domain" description="DNA helicase Pif1-like DEAD-box helicase" evidence="2">
    <location>
        <begin position="15"/>
        <end position="107"/>
    </location>
</feature>
<protein>
    <recommendedName>
        <fullName evidence="1">ATP-dependent DNA helicase</fullName>
        <ecNumber evidence="1">5.6.2.3</ecNumber>
    </recommendedName>
</protein>